<protein>
    <recommendedName>
        <fullName evidence="2">C2H2-type domain-containing protein</fullName>
    </recommendedName>
</protein>
<sequence length="583" mass="66139">MSELSSIINNSILQPITKEESRSSSNGYISPPSAVDQFHLNINSAFETIIKNRAKIKSVKPLTHKEPDRKSMDTHKPLIGQLINDNGQNNSDVRPVMQMKKSKPMVPNTQIAHHSRSIKDCWEDVGQKERSSPHRSSLTERHTNEKVDRKRIHSRRSREKRAAKTDERSRSRSSKHSGEKSTANTDERSRSRSSKHSSEKRTANTDERSRSRSSKHSSEKRMAKTDERSRSRSSKHSGEKSTAKSDEQSRSRASSSQNEQEATATITSVRERSSCEPVNWETKRQNSPSSSSSANLLELLQKQKVLAETEEIRVNLSGKLKRHAIDVNDVDESFLLDNEERRRMIIQSAAIQYGIENFSTLVKNNSPTLFAQIEIAQGRHGIIKKMMAACTTFRQALKTYGKELSDLEEGLWLKDFEMAKKMTSIFKFVHTKFEPDVDLAFDSMSIAPTLPAITVPSSPGSEISEADDSDEQSLGNSAKQKRGGREKEMQRLPTCHICKISFTTGYSKSRHIRVAHGIGTFQCPFVENKDGRMEQCTYYTWVKQDFVNHYTARHLRGGQGVIPEFNLHKYEEGKTDKHNSSKK</sequence>
<evidence type="ECO:0000313" key="3">
    <source>
        <dbReference type="EMBL" id="OXA40752.1"/>
    </source>
</evidence>
<accession>A0A226D5C6</accession>
<dbReference type="Proteomes" id="UP000198287">
    <property type="component" value="Unassembled WGS sequence"/>
</dbReference>
<dbReference type="PROSITE" id="PS00028">
    <property type="entry name" value="ZINC_FINGER_C2H2_1"/>
    <property type="match status" value="1"/>
</dbReference>
<gene>
    <name evidence="3" type="ORF">Fcan01_24544</name>
</gene>
<feature type="region of interest" description="Disordered" evidence="1">
    <location>
        <begin position="456"/>
        <end position="488"/>
    </location>
</feature>
<proteinExistence type="predicted"/>
<evidence type="ECO:0000259" key="2">
    <source>
        <dbReference type="PROSITE" id="PS00028"/>
    </source>
</evidence>
<reference evidence="3 4" key="1">
    <citation type="submission" date="2015-12" db="EMBL/GenBank/DDBJ databases">
        <title>The genome of Folsomia candida.</title>
        <authorList>
            <person name="Faddeeva A."/>
            <person name="Derks M.F."/>
            <person name="Anvar Y."/>
            <person name="Smit S."/>
            <person name="Van Straalen N."/>
            <person name="Roelofs D."/>
        </authorList>
    </citation>
    <scope>NUCLEOTIDE SEQUENCE [LARGE SCALE GENOMIC DNA]</scope>
    <source>
        <strain evidence="3 4">VU population</strain>
        <tissue evidence="3">Whole body</tissue>
    </source>
</reference>
<evidence type="ECO:0000256" key="1">
    <source>
        <dbReference type="SAM" id="MobiDB-lite"/>
    </source>
</evidence>
<dbReference type="AlphaFoldDB" id="A0A226D5C6"/>
<feature type="compositionally biased region" description="Basic and acidic residues" evidence="1">
    <location>
        <begin position="160"/>
        <end position="170"/>
    </location>
</feature>
<name>A0A226D5C6_FOLCA</name>
<evidence type="ECO:0000313" key="4">
    <source>
        <dbReference type="Proteomes" id="UP000198287"/>
    </source>
</evidence>
<feature type="compositionally biased region" description="Basic and acidic residues" evidence="1">
    <location>
        <begin position="185"/>
        <end position="250"/>
    </location>
</feature>
<dbReference type="EMBL" id="LNIX01000032">
    <property type="protein sequence ID" value="OXA40752.1"/>
    <property type="molecule type" value="Genomic_DNA"/>
</dbReference>
<feature type="region of interest" description="Disordered" evidence="1">
    <location>
        <begin position="124"/>
        <end position="294"/>
    </location>
</feature>
<feature type="domain" description="C2H2-type" evidence="2">
    <location>
        <begin position="495"/>
        <end position="516"/>
    </location>
</feature>
<feature type="compositionally biased region" description="Low complexity" evidence="1">
    <location>
        <begin position="251"/>
        <end position="262"/>
    </location>
</feature>
<keyword evidence="4" id="KW-1185">Reference proteome</keyword>
<feature type="compositionally biased region" description="Basic residues" evidence="1">
    <location>
        <begin position="149"/>
        <end position="159"/>
    </location>
</feature>
<dbReference type="InterPro" id="IPR013087">
    <property type="entry name" value="Znf_C2H2_type"/>
</dbReference>
<comment type="caution">
    <text evidence="3">The sequence shown here is derived from an EMBL/GenBank/DDBJ whole genome shotgun (WGS) entry which is preliminary data.</text>
</comment>
<organism evidence="3 4">
    <name type="scientific">Folsomia candida</name>
    <name type="common">Springtail</name>
    <dbReference type="NCBI Taxonomy" id="158441"/>
    <lineage>
        <taxon>Eukaryota</taxon>
        <taxon>Metazoa</taxon>
        <taxon>Ecdysozoa</taxon>
        <taxon>Arthropoda</taxon>
        <taxon>Hexapoda</taxon>
        <taxon>Collembola</taxon>
        <taxon>Entomobryomorpha</taxon>
        <taxon>Isotomoidea</taxon>
        <taxon>Isotomidae</taxon>
        <taxon>Proisotominae</taxon>
        <taxon>Folsomia</taxon>
    </lineage>
</organism>
<feature type="compositionally biased region" description="Basic and acidic residues" evidence="1">
    <location>
        <begin position="124"/>
        <end position="148"/>
    </location>
</feature>